<dbReference type="EMBL" id="NFHB01000007">
    <property type="protein sequence ID" value="OUN02527.1"/>
    <property type="molecule type" value="Genomic_DNA"/>
</dbReference>
<dbReference type="AlphaFoldDB" id="A0A1Y3QVV5"/>
<organism evidence="3 4">
    <name type="scientific">Alistipes onderdonkii</name>
    <dbReference type="NCBI Taxonomy" id="328813"/>
    <lineage>
        <taxon>Bacteria</taxon>
        <taxon>Pseudomonadati</taxon>
        <taxon>Bacteroidota</taxon>
        <taxon>Bacteroidia</taxon>
        <taxon>Bacteroidales</taxon>
        <taxon>Rikenellaceae</taxon>
        <taxon>Alistipes</taxon>
    </lineage>
</organism>
<dbReference type="OrthoDB" id="1004983at2"/>
<evidence type="ECO:0008006" key="5">
    <source>
        <dbReference type="Google" id="ProtNLM"/>
    </source>
</evidence>
<name>A0A1Y3QVV5_9BACT</name>
<proteinExistence type="predicted"/>
<dbReference type="RefSeq" id="WP_087402881.1">
    <property type="nucleotide sequence ID" value="NZ_NFHB01000007.1"/>
</dbReference>
<feature type="chain" id="PRO_5011988570" description="BACON domain-containing protein" evidence="2">
    <location>
        <begin position="18"/>
        <end position="184"/>
    </location>
</feature>
<feature type="compositionally biased region" description="Acidic residues" evidence="1">
    <location>
        <begin position="50"/>
        <end position="59"/>
    </location>
</feature>
<evidence type="ECO:0000256" key="1">
    <source>
        <dbReference type="SAM" id="MobiDB-lite"/>
    </source>
</evidence>
<evidence type="ECO:0000313" key="4">
    <source>
        <dbReference type="Proteomes" id="UP000195772"/>
    </source>
</evidence>
<gene>
    <name evidence="3" type="ORF">B5G41_10760</name>
</gene>
<feature type="signal peptide" evidence="2">
    <location>
        <begin position="1"/>
        <end position="17"/>
    </location>
</feature>
<reference evidence="4" key="1">
    <citation type="submission" date="2017-04" db="EMBL/GenBank/DDBJ databases">
        <title>Function of individual gut microbiota members based on whole genome sequencing of pure cultures obtained from chicken caecum.</title>
        <authorList>
            <person name="Medvecky M."/>
            <person name="Cejkova D."/>
            <person name="Polansky O."/>
            <person name="Karasova D."/>
            <person name="Kubasova T."/>
            <person name="Cizek A."/>
            <person name="Rychlik I."/>
        </authorList>
    </citation>
    <scope>NUCLEOTIDE SEQUENCE [LARGE SCALE GENOMIC DNA]</scope>
    <source>
        <strain evidence="4">An90</strain>
    </source>
</reference>
<accession>A0A1Y3QVV5</accession>
<evidence type="ECO:0000313" key="3">
    <source>
        <dbReference type="EMBL" id="OUN02527.1"/>
    </source>
</evidence>
<sequence>MKAIRYIAILILAAALAACGEKSEPYYTTSYPVSRVEATVTLGAAATATAEEEPEPEPEPEPKPEPEPDPVIEAIRADVLAEAPVQAGGGYVLEFLYHNSGWLYITPAPDAAPVTGSFNKEPDKPDQLRFFYEDADYTYAVSYYSEEGKSLTLLTVDLTAKYQALYPTAGITKVERLEYTTHPF</sequence>
<evidence type="ECO:0000256" key="2">
    <source>
        <dbReference type="SAM" id="SignalP"/>
    </source>
</evidence>
<feature type="region of interest" description="Disordered" evidence="1">
    <location>
        <begin position="45"/>
        <end position="69"/>
    </location>
</feature>
<dbReference type="Proteomes" id="UP000195772">
    <property type="component" value="Unassembled WGS sequence"/>
</dbReference>
<comment type="caution">
    <text evidence="3">The sequence shown here is derived from an EMBL/GenBank/DDBJ whole genome shotgun (WGS) entry which is preliminary data.</text>
</comment>
<dbReference type="PROSITE" id="PS51257">
    <property type="entry name" value="PROKAR_LIPOPROTEIN"/>
    <property type="match status" value="1"/>
</dbReference>
<dbReference type="eggNOG" id="COG0810">
    <property type="taxonomic scope" value="Bacteria"/>
</dbReference>
<keyword evidence="2" id="KW-0732">Signal</keyword>
<protein>
    <recommendedName>
        <fullName evidence="5">BACON domain-containing protein</fullName>
    </recommendedName>
</protein>